<evidence type="ECO:0000256" key="5">
    <source>
        <dbReference type="ARBA" id="ARBA00023235"/>
    </source>
</evidence>
<dbReference type="Pfam" id="PF00408">
    <property type="entry name" value="PGM_PMM_IV"/>
    <property type="match status" value="1"/>
</dbReference>
<dbReference type="Pfam" id="PF02878">
    <property type="entry name" value="PGM_PMM_I"/>
    <property type="match status" value="1"/>
</dbReference>
<evidence type="ECO:0000256" key="1">
    <source>
        <dbReference type="ARBA" id="ARBA00010231"/>
    </source>
</evidence>
<dbReference type="SUPFAM" id="SSF53738">
    <property type="entry name" value="Phosphoglucomutase, first 3 domains"/>
    <property type="match status" value="3"/>
</dbReference>
<evidence type="ECO:0000259" key="12">
    <source>
        <dbReference type="Pfam" id="PF02880"/>
    </source>
</evidence>
<feature type="domain" description="Alpha-D-phosphohexomutase alpha/beta/alpha" evidence="12">
    <location>
        <begin position="257"/>
        <end position="363"/>
    </location>
</feature>
<comment type="similarity">
    <text evidence="1 6 7">Belongs to the phosphohexose mutase family.</text>
</comment>
<evidence type="ECO:0000313" key="13">
    <source>
        <dbReference type="EMBL" id="EIT70258.1"/>
    </source>
</evidence>
<dbReference type="InterPro" id="IPR036900">
    <property type="entry name" value="A-D-PHexomutase_C_sf"/>
</dbReference>
<evidence type="ECO:0000259" key="10">
    <source>
        <dbReference type="Pfam" id="PF02878"/>
    </source>
</evidence>
<dbReference type="AlphaFoldDB" id="I8T909"/>
<dbReference type="InterPro" id="IPR005841">
    <property type="entry name" value="Alpha-D-phosphohexomutase_SF"/>
</dbReference>
<evidence type="ECO:0000256" key="7">
    <source>
        <dbReference type="RuleBase" id="RU004326"/>
    </source>
</evidence>
<dbReference type="InterPro" id="IPR005845">
    <property type="entry name" value="A-D-PHexomutase_a/b/a-II"/>
</dbReference>
<evidence type="ECO:0000256" key="4">
    <source>
        <dbReference type="ARBA" id="ARBA00022842"/>
    </source>
</evidence>
<dbReference type="GO" id="GO:0005975">
    <property type="term" value="P:carbohydrate metabolic process"/>
    <property type="evidence" value="ECO:0007669"/>
    <property type="project" value="InterPro"/>
</dbReference>
<dbReference type="FunFam" id="3.40.120.10:FF:000001">
    <property type="entry name" value="Phosphoglucosamine mutase"/>
    <property type="match status" value="1"/>
</dbReference>
<evidence type="ECO:0000313" key="14">
    <source>
        <dbReference type="Proteomes" id="UP000003704"/>
    </source>
</evidence>
<evidence type="ECO:0000256" key="2">
    <source>
        <dbReference type="ARBA" id="ARBA00022553"/>
    </source>
</evidence>
<feature type="binding site" description="via phosphate group" evidence="6">
    <location>
        <position position="102"/>
    </location>
    <ligand>
        <name>Mg(2+)</name>
        <dbReference type="ChEBI" id="CHEBI:18420"/>
    </ligand>
</feature>
<dbReference type="FunFam" id="3.30.310.50:FF:000001">
    <property type="entry name" value="Phosphoglucosamine mutase"/>
    <property type="match status" value="1"/>
</dbReference>
<dbReference type="GO" id="GO:0006048">
    <property type="term" value="P:UDP-N-acetylglucosamine biosynthetic process"/>
    <property type="evidence" value="ECO:0007669"/>
    <property type="project" value="TreeGrafter"/>
</dbReference>
<dbReference type="GO" id="GO:0005829">
    <property type="term" value="C:cytosol"/>
    <property type="evidence" value="ECO:0007669"/>
    <property type="project" value="TreeGrafter"/>
</dbReference>
<feature type="binding site" evidence="6">
    <location>
        <position position="242"/>
    </location>
    <ligand>
        <name>Mg(2+)</name>
        <dbReference type="ChEBI" id="CHEBI:18420"/>
    </ligand>
</feature>
<feature type="active site" description="Phosphoserine intermediate" evidence="6">
    <location>
        <position position="102"/>
    </location>
</feature>
<dbReference type="InterPro" id="IPR005843">
    <property type="entry name" value="A-D-PHexomutase_C"/>
</dbReference>
<dbReference type="InterPro" id="IPR006352">
    <property type="entry name" value="GlmM_bact"/>
</dbReference>
<comment type="caution">
    <text evidence="13">The sequence shown here is derived from an EMBL/GenBank/DDBJ whole genome shotgun (WGS) entry which is preliminary data.</text>
</comment>
<dbReference type="InterPro" id="IPR016066">
    <property type="entry name" value="A-D-PHexomutase_CS"/>
</dbReference>
<dbReference type="HAMAP" id="MF_01554_B">
    <property type="entry name" value="GlmM_B"/>
    <property type="match status" value="1"/>
</dbReference>
<feature type="modified residue" description="Phosphoserine" evidence="6">
    <location>
        <position position="102"/>
    </location>
</feature>
<feature type="domain" description="Alpha-D-phosphohexomutase C-terminal" evidence="9">
    <location>
        <begin position="372"/>
        <end position="438"/>
    </location>
</feature>
<comment type="PTM">
    <text evidence="6">Activated by phosphorylation.</text>
</comment>
<feature type="domain" description="Alpha-D-phosphohexomutase alpha/beta/alpha" evidence="11">
    <location>
        <begin position="171"/>
        <end position="253"/>
    </location>
</feature>
<comment type="cofactor">
    <cofactor evidence="6">
        <name>Mg(2+)</name>
        <dbReference type="ChEBI" id="CHEBI:18420"/>
    </cofactor>
    <text evidence="6">Binds 1 Mg(2+) ion per subunit.</text>
</comment>
<gene>
    <name evidence="6" type="primary">glmM</name>
    <name evidence="13" type="ORF">WQQ_03950</name>
</gene>
<feature type="binding site" evidence="6">
    <location>
        <position position="244"/>
    </location>
    <ligand>
        <name>Mg(2+)</name>
        <dbReference type="ChEBI" id="CHEBI:18420"/>
    </ligand>
</feature>
<dbReference type="PROSITE" id="PS00710">
    <property type="entry name" value="PGM_PMM"/>
    <property type="match status" value="1"/>
</dbReference>
<dbReference type="InterPro" id="IPR005844">
    <property type="entry name" value="A-D-PHexomutase_a/b/a-I"/>
</dbReference>
<evidence type="ECO:0000259" key="9">
    <source>
        <dbReference type="Pfam" id="PF00408"/>
    </source>
</evidence>
<feature type="binding site" evidence="6">
    <location>
        <position position="240"/>
    </location>
    <ligand>
        <name>Mg(2+)</name>
        <dbReference type="ChEBI" id="CHEBI:18420"/>
    </ligand>
</feature>
<protein>
    <recommendedName>
        <fullName evidence="6 8">Phosphoglucosamine mutase</fullName>
        <ecNumber evidence="6 8">5.4.2.10</ecNumber>
    </recommendedName>
</protein>
<keyword evidence="3 6" id="KW-0479">Metal-binding</keyword>
<keyword evidence="5 6" id="KW-0413">Isomerase</keyword>
<dbReference type="Gene3D" id="3.30.310.50">
    <property type="entry name" value="Alpha-D-phosphohexomutase, C-terminal domain"/>
    <property type="match status" value="1"/>
</dbReference>
<dbReference type="GO" id="GO:0004615">
    <property type="term" value="F:phosphomannomutase activity"/>
    <property type="evidence" value="ECO:0007669"/>
    <property type="project" value="TreeGrafter"/>
</dbReference>
<dbReference type="InterPro" id="IPR016055">
    <property type="entry name" value="A-D-PHexomutase_a/b/a-I/II/III"/>
</dbReference>
<dbReference type="PRINTS" id="PR00509">
    <property type="entry name" value="PGMPMM"/>
</dbReference>
<comment type="catalytic activity">
    <reaction evidence="6 8">
        <text>alpha-D-glucosamine 1-phosphate = D-glucosamine 6-phosphate</text>
        <dbReference type="Rhea" id="RHEA:23424"/>
        <dbReference type="ChEBI" id="CHEBI:58516"/>
        <dbReference type="ChEBI" id="CHEBI:58725"/>
        <dbReference type="EC" id="5.4.2.10"/>
    </reaction>
</comment>
<dbReference type="GO" id="GO:0008966">
    <property type="term" value="F:phosphoglucosamine mutase activity"/>
    <property type="evidence" value="ECO:0007669"/>
    <property type="project" value="UniProtKB-UniRule"/>
</dbReference>
<organism evidence="13 14">
    <name type="scientific">Hydrocarboniphaga effusa AP103</name>
    <dbReference type="NCBI Taxonomy" id="1172194"/>
    <lineage>
        <taxon>Bacteria</taxon>
        <taxon>Pseudomonadati</taxon>
        <taxon>Pseudomonadota</taxon>
        <taxon>Gammaproteobacteria</taxon>
        <taxon>Nevskiales</taxon>
        <taxon>Nevskiaceae</taxon>
        <taxon>Hydrocarboniphaga</taxon>
    </lineage>
</organism>
<proteinExistence type="inferred from homology"/>
<dbReference type="PANTHER" id="PTHR42946:SF1">
    <property type="entry name" value="PHOSPHOGLUCOMUTASE (ALPHA-D-GLUCOSE-1,6-BISPHOSPHATE-DEPENDENT)"/>
    <property type="match status" value="1"/>
</dbReference>
<dbReference type="STRING" id="1172194.WQQ_03950"/>
<dbReference type="OrthoDB" id="9803322at2"/>
<dbReference type="NCBIfam" id="NF008139">
    <property type="entry name" value="PRK10887.1"/>
    <property type="match status" value="1"/>
</dbReference>
<dbReference type="RefSeq" id="WP_007183354.1">
    <property type="nucleotide sequence ID" value="NZ_AKGD01000001.1"/>
</dbReference>
<comment type="function">
    <text evidence="6 8">Catalyzes the conversion of glucosamine-6-phosphate to glucosamine-1-phosphate.</text>
</comment>
<sequence length="450" mass="47727">MMSRQFFGTDGIRGLVGKAPMTPEFALKLGWAAGRVLAREPGAHVLIGKDTRRSGYLFESALEAGLSSAGVRVSLLGPLPTPAVAFLTRDVGAQAGIVISASHNPHHDNGVKFFSADGDKLSDAVEEEIESWVAKDLVCVEPEQLGLVRRFDDGRRRYVQFCCESYHGPSLQGLRIVLDCANGAAYQVGPEVLRKLGAEVVSIADQPDGFNINRDCGSTHMEHLQQAVLQHKADLGIAFDGDADRCLLIDASGHTVDGDQILYIIARSRLEAGQLRGPVVGTLMSNLGVEQAIRALGVGFERAKVGDRYVLELMRAQGSNLGGEGSGHTICLDRTRTGDGIVSALQVLAAMQTAGTALAELIAGVSLFPQVLINVKVDGSAARVLKQPPVAESVRISEGRLGGRGRVLLRASGTEPLIRVMVEADQQSAAQSEAEFIASRVQAAAAPSTH</sequence>
<keyword evidence="2 6" id="KW-0597">Phosphoprotein</keyword>
<keyword evidence="14" id="KW-1185">Reference proteome</keyword>
<evidence type="ECO:0000256" key="8">
    <source>
        <dbReference type="RuleBase" id="RU004327"/>
    </source>
</evidence>
<dbReference type="Pfam" id="PF02879">
    <property type="entry name" value="PGM_PMM_II"/>
    <property type="match status" value="1"/>
</dbReference>
<dbReference type="GO" id="GO:0009252">
    <property type="term" value="P:peptidoglycan biosynthetic process"/>
    <property type="evidence" value="ECO:0007669"/>
    <property type="project" value="UniProtKB-ARBA"/>
</dbReference>
<dbReference type="FunFam" id="3.40.120.10:FF:000003">
    <property type="entry name" value="Phosphoglucosamine mutase"/>
    <property type="match status" value="1"/>
</dbReference>
<dbReference type="Pfam" id="PF02880">
    <property type="entry name" value="PGM_PMM_III"/>
    <property type="match status" value="1"/>
</dbReference>
<dbReference type="CDD" id="cd05802">
    <property type="entry name" value="GlmM"/>
    <property type="match status" value="1"/>
</dbReference>
<evidence type="ECO:0000259" key="11">
    <source>
        <dbReference type="Pfam" id="PF02879"/>
    </source>
</evidence>
<reference evidence="13 14" key="1">
    <citation type="journal article" date="2012" name="J. Bacteriol.">
        <title>Genome Sequence of n-Alkane-Degrading Hydrocarboniphaga effusa Strain AP103T (ATCC BAA-332T).</title>
        <authorList>
            <person name="Chang H.K."/>
            <person name="Zylstra G.J."/>
            <person name="Chae J.C."/>
        </authorList>
    </citation>
    <scope>NUCLEOTIDE SEQUENCE [LARGE SCALE GENOMIC DNA]</scope>
    <source>
        <strain evidence="13 14">AP103</strain>
    </source>
</reference>
<dbReference type="NCBIfam" id="TIGR01455">
    <property type="entry name" value="glmM"/>
    <property type="match status" value="1"/>
</dbReference>
<keyword evidence="4 6" id="KW-0460">Magnesium</keyword>
<dbReference type="PATRIC" id="fig|1172194.4.peg.374"/>
<accession>I8T909</accession>
<dbReference type="EC" id="5.4.2.10" evidence="6 8"/>
<dbReference type="InterPro" id="IPR050060">
    <property type="entry name" value="Phosphoglucosamine_mutase"/>
</dbReference>
<feature type="domain" description="Alpha-D-phosphohexomutase alpha/beta/alpha" evidence="10">
    <location>
        <begin position="5"/>
        <end position="135"/>
    </location>
</feature>
<dbReference type="PANTHER" id="PTHR42946">
    <property type="entry name" value="PHOSPHOHEXOSE MUTASE"/>
    <property type="match status" value="1"/>
</dbReference>
<dbReference type="GO" id="GO:0000287">
    <property type="term" value="F:magnesium ion binding"/>
    <property type="evidence" value="ECO:0007669"/>
    <property type="project" value="UniProtKB-UniRule"/>
</dbReference>
<dbReference type="Gene3D" id="3.40.120.10">
    <property type="entry name" value="Alpha-D-Glucose-1,6-Bisphosphate, subunit A, domain 3"/>
    <property type="match status" value="3"/>
</dbReference>
<name>I8T909_9GAMM</name>
<evidence type="ECO:0000256" key="6">
    <source>
        <dbReference type="HAMAP-Rule" id="MF_01554"/>
    </source>
</evidence>
<evidence type="ECO:0000256" key="3">
    <source>
        <dbReference type="ARBA" id="ARBA00022723"/>
    </source>
</evidence>
<dbReference type="Proteomes" id="UP000003704">
    <property type="component" value="Unassembled WGS sequence"/>
</dbReference>
<dbReference type="InterPro" id="IPR005846">
    <property type="entry name" value="A-D-PHexomutase_a/b/a-III"/>
</dbReference>
<dbReference type="EMBL" id="AKGD01000001">
    <property type="protein sequence ID" value="EIT70258.1"/>
    <property type="molecule type" value="Genomic_DNA"/>
</dbReference>
<dbReference type="SUPFAM" id="SSF55957">
    <property type="entry name" value="Phosphoglucomutase, C-terminal domain"/>
    <property type="match status" value="1"/>
</dbReference>